<dbReference type="EMBL" id="BMLF01000001">
    <property type="protein sequence ID" value="GGL94317.1"/>
    <property type="molecule type" value="Genomic_DNA"/>
</dbReference>
<accession>A0A917WD58</accession>
<feature type="chain" id="PRO_5036897067" description="DUF5666 domain-containing protein" evidence="2">
    <location>
        <begin position="20"/>
        <end position="121"/>
    </location>
</feature>
<dbReference type="RefSeq" id="WP_156954653.1">
    <property type="nucleotide sequence ID" value="NZ_BMLF01000001.1"/>
</dbReference>
<feature type="signal peptide" evidence="2">
    <location>
        <begin position="1"/>
        <end position="19"/>
    </location>
</feature>
<comment type="caution">
    <text evidence="3">The sequence shown here is derived from an EMBL/GenBank/DDBJ whole genome shotgun (WGS) entry which is preliminary data.</text>
</comment>
<evidence type="ECO:0000313" key="4">
    <source>
        <dbReference type="Proteomes" id="UP000649829"/>
    </source>
</evidence>
<dbReference type="Proteomes" id="UP000649829">
    <property type="component" value="Unassembled WGS sequence"/>
</dbReference>
<evidence type="ECO:0000256" key="2">
    <source>
        <dbReference type="SAM" id="SignalP"/>
    </source>
</evidence>
<evidence type="ECO:0000313" key="3">
    <source>
        <dbReference type="EMBL" id="GGL94317.1"/>
    </source>
</evidence>
<dbReference type="NCBIfam" id="NF041112">
    <property type="entry name" value="chap_CsgH_alph"/>
    <property type="match status" value="1"/>
</dbReference>
<reference evidence="3" key="2">
    <citation type="submission" date="2020-09" db="EMBL/GenBank/DDBJ databases">
        <authorList>
            <person name="Sun Q."/>
            <person name="Zhou Y."/>
        </authorList>
    </citation>
    <scope>NUCLEOTIDE SEQUENCE</scope>
    <source>
        <strain evidence="3">CGMCC 1.6293</strain>
    </source>
</reference>
<dbReference type="AlphaFoldDB" id="A0A917WD58"/>
<dbReference type="Gene3D" id="2.60.40.2420">
    <property type="match status" value="1"/>
</dbReference>
<protein>
    <recommendedName>
        <fullName evidence="5">DUF5666 domain-containing protein</fullName>
    </recommendedName>
</protein>
<gene>
    <name evidence="3" type="ORF">GCM10011534_15630</name>
</gene>
<keyword evidence="4" id="KW-1185">Reference proteome</keyword>
<reference evidence="3" key="1">
    <citation type="journal article" date="2014" name="Int. J. Syst. Evol. Microbiol.">
        <title>Complete genome sequence of Corynebacterium casei LMG S-19264T (=DSM 44701T), isolated from a smear-ripened cheese.</title>
        <authorList>
            <consortium name="US DOE Joint Genome Institute (JGI-PGF)"/>
            <person name="Walter F."/>
            <person name="Albersmeier A."/>
            <person name="Kalinowski J."/>
            <person name="Ruckert C."/>
        </authorList>
    </citation>
    <scope>NUCLEOTIDE SEQUENCE</scope>
    <source>
        <strain evidence="3">CGMCC 1.6293</strain>
    </source>
</reference>
<proteinExistence type="predicted"/>
<evidence type="ECO:0008006" key="5">
    <source>
        <dbReference type="Google" id="ProtNLM"/>
    </source>
</evidence>
<dbReference type="InterPro" id="IPR053722">
    <property type="entry name" value="Curli_assembly_CsgC/AgfC"/>
</dbReference>
<feature type="compositionally biased region" description="Polar residues" evidence="1">
    <location>
        <begin position="63"/>
        <end position="76"/>
    </location>
</feature>
<dbReference type="InterPro" id="IPR047726">
    <property type="entry name" value="CsgH_dom"/>
</dbReference>
<organism evidence="3 4">
    <name type="scientific">Pseudooceanicola nanhaiensis</name>
    <dbReference type="NCBI Taxonomy" id="375761"/>
    <lineage>
        <taxon>Bacteria</taxon>
        <taxon>Pseudomonadati</taxon>
        <taxon>Pseudomonadota</taxon>
        <taxon>Alphaproteobacteria</taxon>
        <taxon>Rhodobacterales</taxon>
        <taxon>Paracoccaceae</taxon>
        <taxon>Pseudooceanicola</taxon>
    </lineage>
</organism>
<evidence type="ECO:0000256" key="1">
    <source>
        <dbReference type="SAM" id="MobiDB-lite"/>
    </source>
</evidence>
<name>A0A917WD58_9RHOB</name>
<feature type="region of interest" description="Disordered" evidence="1">
    <location>
        <begin position="57"/>
        <end position="87"/>
    </location>
</feature>
<sequence length="121" mass="12472">MTRLLALLSALLFPAAVSAGTALPVINVTPTESGYEISGEVLGTGEGEVEARLTIRRSGSGGNMSTSQGRTVSVRSGSREQIGRTTFNAGPDARLDIAMQVLTAGRLDAEATLRLGPGLDD</sequence>
<keyword evidence="2" id="KW-0732">Signal</keyword>